<keyword evidence="2" id="KW-0472">Membrane</keyword>
<keyword evidence="2" id="KW-1133">Transmembrane helix</keyword>
<dbReference type="AlphaFoldDB" id="A0A059CBY0"/>
<dbReference type="STRING" id="71139.A0A059CBY0"/>
<feature type="region of interest" description="Disordered" evidence="1">
    <location>
        <begin position="1"/>
        <end position="68"/>
    </location>
</feature>
<dbReference type="Gramene" id="KCW75928">
    <property type="protein sequence ID" value="KCW75928"/>
    <property type="gene ID" value="EUGRSUZ_D00303"/>
</dbReference>
<keyword evidence="2" id="KW-0812">Transmembrane</keyword>
<dbReference type="OMA" id="HGYQTVQ"/>
<feature type="transmembrane region" description="Helical" evidence="2">
    <location>
        <begin position="102"/>
        <end position="126"/>
    </location>
</feature>
<name>A0A059CBY0_EUCGR</name>
<evidence type="ECO:0008006" key="4">
    <source>
        <dbReference type="Google" id="ProtNLM"/>
    </source>
</evidence>
<proteinExistence type="predicted"/>
<evidence type="ECO:0000256" key="1">
    <source>
        <dbReference type="SAM" id="MobiDB-lite"/>
    </source>
</evidence>
<dbReference type="InParanoid" id="A0A059CBY0"/>
<feature type="transmembrane region" description="Helical" evidence="2">
    <location>
        <begin position="138"/>
        <end position="157"/>
    </location>
</feature>
<dbReference type="PANTHER" id="PTHR46631:SF22">
    <property type="entry name" value="60S RIBOSOMAL PROTEIN L18A-LIKE PROTEIN"/>
    <property type="match status" value="1"/>
</dbReference>
<dbReference type="eggNOG" id="KOG0829">
    <property type="taxonomic scope" value="Eukaryota"/>
</dbReference>
<organism evidence="3">
    <name type="scientific">Eucalyptus grandis</name>
    <name type="common">Flooded gum</name>
    <dbReference type="NCBI Taxonomy" id="71139"/>
    <lineage>
        <taxon>Eukaryota</taxon>
        <taxon>Viridiplantae</taxon>
        <taxon>Streptophyta</taxon>
        <taxon>Embryophyta</taxon>
        <taxon>Tracheophyta</taxon>
        <taxon>Spermatophyta</taxon>
        <taxon>Magnoliopsida</taxon>
        <taxon>eudicotyledons</taxon>
        <taxon>Gunneridae</taxon>
        <taxon>Pentapetalae</taxon>
        <taxon>rosids</taxon>
        <taxon>malvids</taxon>
        <taxon>Myrtales</taxon>
        <taxon>Myrtaceae</taxon>
        <taxon>Myrtoideae</taxon>
        <taxon>Eucalypteae</taxon>
        <taxon>Eucalyptus</taxon>
    </lineage>
</organism>
<evidence type="ECO:0000313" key="3">
    <source>
        <dbReference type="EMBL" id="KCW75928.1"/>
    </source>
</evidence>
<reference evidence="3" key="1">
    <citation type="submission" date="2013-07" db="EMBL/GenBank/DDBJ databases">
        <title>The genome of Eucalyptus grandis.</title>
        <authorList>
            <person name="Schmutz J."/>
            <person name="Hayes R."/>
            <person name="Myburg A."/>
            <person name="Tuskan G."/>
            <person name="Grattapaglia D."/>
            <person name="Rokhsar D.S."/>
        </authorList>
    </citation>
    <scope>NUCLEOTIDE SEQUENCE</scope>
    <source>
        <tissue evidence="3">Leaf extractions</tissue>
    </source>
</reference>
<evidence type="ECO:0000256" key="2">
    <source>
        <dbReference type="SAM" id="Phobius"/>
    </source>
</evidence>
<dbReference type="PANTHER" id="PTHR46631">
    <property type="entry name" value="60S RIBOSOMAL PROTEIN L18A-LIKE"/>
    <property type="match status" value="1"/>
</dbReference>
<gene>
    <name evidence="3" type="ORF">EUGRSUZ_D00303</name>
</gene>
<protein>
    <recommendedName>
        <fullName evidence="4">60S ribosomal protein L18a-like protein</fullName>
    </recommendedName>
</protein>
<sequence length="163" mass="17657">MSRDDKSRGLIGGGDPQHQSPNYYGTFQGVANYYNPPPPPPPPQPQPQLPQPVIGFPQPAPPPGSPGYPQCYHYGYQTVGGYAVVEGTPIREPRLPCCGIGIGWFLFLIGFFLGGIPWYLGTFLLICTCPDRREKPGYVACAIASFLAVLAVTVGATRGPHRW</sequence>
<dbReference type="InterPro" id="IPR044804">
    <property type="entry name" value="Ribosomal_eL20z-like"/>
</dbReference>
<feature type="compositionally biased region" description="Pro residues" evidence="1">
    <location>
        <begin position="35"/>
        <end position="50"/>
    </location>
</feature>
<dbReference type="EMBL" id="KK198756">
    <property type="protein sequence ID" value="KCW75928.1"/>
    <property type="molecule type" value="Genomic_DNA"/>
</dbReference>
<accession>A0A059CBY0</accession>